<dbReference type="Proteomes" id="UP000327085">
    <property type="component" value="Chromosome 1"/>
</dbReference>
<protein>
    <submittedName>
        <fullName evidence="2">PREDICTED: 23 kDa jasmonate-induced</fullName>
    </submittedName>
</protein>
<reference evidence="3" key="1">
    <citation type="journal article" date="2020" name="Plant J.">
        <title>Transposons played a major role in the diversification between the closely related almond and peach genomes: results from the almond genome sequence.</title>
        <authorList>
            <person name="Alioto T."/>
            <person name="Alexiou K.G."/>
            <person name="Bardil A."/>
            <person name="Barteri F."/>
            <person name="Castanera R."/>
            <person name="Cruz F."/>
            <person name="Dhingra A."/>
            <person name="Duval H."/>
            <person name="Fernandez I Marti A."/>
            <person name="Frias L."/>
            <person name="Galan B."/>
            <person name="Garcia J.L."/>
            <person name="Howad W."/>
            <person name="Gomez-Garrido J."/>
            <person name="Gut M."/>
            <person name="Julca I."/>
            <person name="Morata J."/>
            <person name="Puigdomenech P."/>
            <person name="Ribeca P."/>
            <person name="Rubio Cabetas M.J."/>
            <person name="Vlasova A."/>
            <person name="Wirthensohn M."/>
            <person name="Garcia-Mas J."/>
            <person name="Gabaldon T."/>
            <person name="Casacuberta J.M."/>
            <person name="Arus P."/>
        </authorList>
    </citation>
    <scope>NUCLEOTIDE SEQUENCE [LARGE SCALE GENOMIC DNA]</scope>
    <source>
        <strain evidence="3">cv. Texas</strain>
    </source>
</reference>
<evidence type="ECO:0000256" key="1">
    <source>
        <dbReference type="SAM" id="Phobius"/>
    </source>
</evidence>
<dbReference type="InterPro" id="IPR049065">
    <property type="entry name" value="Nakanori"/>
</dbReference>
<sequence>MPSNVFGTPVTDQTVQALPEYIGKKIGRKERAHVALNMENAEGKDINARNYVENLKKQSGYGVSTLCLVYNATGDTIRLVGMATLGAPHTQHRLQMGSGVPFCMSSKPVVWLLVDLLRLLRIAVRTTMVITVTGCWGGGTRGMDHFPPLVLTRSILRSAKLATMSRPEFGPESIIVWLALACVALWHLEWMLLNYIIWLFHFPDS</sequence>
<dbReference type="InParanoid" id="A0A5E4F8C2"/>
<dbReference type="Pfam" id="PF21230">
    <property type="entry name" value="Nakanori"/>
    <property type="match status" value="1"/>
</dbReference>
<dbReference type="PANTHER" id="PTHR36482">
    <property type="entry name" value="OSJNBA0024J22.15 PROTEIN"/>
    <property type="match status" value="1"/>
</dbReference>
<name>A0A5E4F8C2_PRUDU</name>
<proteinExistence type="predicted"/>
<dbReference type="InterPro" id="IPR053085">
    <property type="entry name" value="Jasmonate-induced_protein"/>
</dbReference>
<keyword evidence="1" id="KW-1133">Transmembrane helix</keyword>
<dbReference type="Gramene" id="VVA24323">
    <property type="protein sequence ID" value="VVA24323"/>
    <property type="gene ID" value="Prudul26B002237"/>
</dbReference>
<dbReference type="PANTHER" id="PTHR36482:SF5">
    <property type="entry name" value="23 KDA JASMONATE-INDUCED PROTEIN-LIKE"/>
    <property type="match status" value="1"/>
</dbReference>
<organism evidence="2 3">
    <name type="scientific">Prunus dulcis</name>
    <name type="common">Almond</name>
    <name type="synonym">Amygdalus dulcis</name>
    <dbReference type="NCBI Taxonomy" id="3755"/>
    <lineage>
        <taxon>Eukaryota</taxon>
        <taxon>Viridiplantae</taxon>
        <taxon>Streptophyta</taxon>
        <taxon>Embryophyta</taxon>
        <taxon>Tracheophyta</taxon>
        <taxon>Spermatophyta</taxon>
        <taxon>Magnoliopsida</taxon>
        <taxon>eudicotyledons</taxon>
        <taxon>Gunneridae</taxon>
        <taxon>Pentapetalae</taxon>
        <taxon>rosids</taxon>
        <taxon>fabids</taxon>
        <taxon>Rosales</taxon>
        <taxon>Rosaceae</taxon>
        <taxon>Amygdaloideae</taxon>
        <taxon>Amygdaleae</taxon>
        <taxon>Prunus</taxon>
    </lineage>
</organism>
<evidence type="ECO:0000313" key="3">
    <source>
        <dbReference type="Proteomes" id="UP000327085"/>
    </source>
</evidence>
<evidence type="ECO:0000313" key="2">
    <source>
        <dbReference type="EMBL" id="VVA24323.1"/>
    </source>
</evidence>
<gene>
    <name evidence="2" type="ORF">ALMOND_2B002237</name>
</gene>
<dbReference type="EMBL" id="CABIKO010000081">
    <property type="protein sequence ID" value="VVA24323.1"/>
    <property type="molecule type" value="Genomic_DNA"/>
</dbReference>
<feature type="transmembrane region" description="Helical" evidence="1">
    <location>
        <begin position="174"/>
        <end position="200"/>
    </location>
</feature>
<keyword evidence="1" id="KW-0472">Membrane</keyword>
<dbReference type="AlphaFoldDB" id="A0A5E4F8C2"/>
<keyword evidence="1" id="KW-0812">Transmembrane</keyword>
<accession>A0A5E4F8C2</accession>